<dbReference type="Proteomes" id="UP000275461">
    <property type="component" value="Unassembled WGS sequence"/>
</dbReference>
<proteinExistence type="predicted"/>
<dbReference type="PANTHER" id="PTHR38690">
    <property type="entry name" value="PROTEASE-RELATED"/>
    <property type="match status" value="1"/>
</dbReference>
<comment type="caution">
    <text evidence="4">The sequence shown here is derived from an EMBL/GenBank/DDBJ whole genome shotgun (WGS) entry which is preliminary data.</text>
</comment>
<feature type="region of interest" description="Disordered" evidence="1">
    <location>
        <begin position="1000"/>
        <end position="1019"/>
    </location>
</feature>
<feature type="transmembrane region" description="Helical" evidence="2">
    <location>
        <begin position="12"/>
        <end position="31"/>
    </location>
</feature>
<dbReference type="RefSeq" id="WP_170153613.1">
    <property type="nucleotide sequence ID" value="NZ_RCDA01000001.1"/>
</dbReference>
<accession>A0A498CG83</accession>
<evidence type="ECO:0000313" key="4">
    <source>
        <dbReference type="EMBL" id="RLK51331.1"/>
    </source>
</evidence>
<dbReference type="PANTHER" id="PTHR38690:SF1">
    <property type="entry name" value="PROTEASE"/>
    <property type="match status" value="1"/>
</dbReference>
<evidence type="ECO:0000256" key="1">
    <source>
        <dbReference type="SAM" id="MobiDB-lite"/>
    </source>
</evidence>
<feature type="domain" description="YhdP central" evidence="3">
    <location>
        <begin position="5"/>
        <end position="1281"/>
    </location>
</feature>
<name>A0A498CG83_9GAMM</name>
<evidence type="ECO:0000259" key="3">
    <source>
        <dbReference type="Pfam" id="PF13116"/>
    </source>
</evidence>
<protein>
    <submittedName>
        <fullName evidence="4">Uncharacterized protein (TIGR02099 family)</fullName>
    </submittedName>
</protein>
<keyword evidence="2" id="KW-1133">Transmembrane helix</keyword>
<dbReference type="InterPro" id="IPR025263">
    <property type="entry name" value="YhdP_central"/>
</dbReference>
<dbReference type="EMBL" id="RCDA01000001">
    <property type="protein sequence ID" value="RLK51331.1"/>
    <property type="molecule type" value="Genomic_DNA"/>
</dbReference>
<dbReference type="InterPro" id="IPR011836">
    <property type="entry name" value="YhdP"/>
</dbReference>
<keyword evidence="2" id="KW-0472">Membrane</keyword>
<evidence type="ECO:0000256" key="2">
    <source>
        <dbReference type="SAM" id="Phobius"/>
    </source>
</evidence>
<reference evidence="4 5" key="1">
    <citation type="submission" date="2018-10" db="EMBL/GenBank/DDBJ databases">
        <title>Genomic Encyclopedia of Type Strains, Phase IV (KMG-IV): sequencing the most valuable type-strain genomes for metagenomic binning, comparative biology and taxonomic classification.</title>
        <authorList>
            <person name="Goeker M."/>
        </authorList>
    </citation>
    <scope>NUCLEOTIDE SEQUENCE [LARGE SCALE GENOMIC DNA]</scope>
    <source>
        <strain evidence="4 5">DSM 12769</strain>
    </source>
</reference>
<dbReference type="NCBIfam" id="TIGR02099">
    <property type="entry name" value="YhdP family protein"/>
    <property type="match status" value="1"/>
</dbReference>
<keyword evidence="2" id="KW-0812">Transmembrane</keyword>
<dbReference type="Pfam" id="PF13116">
    <property type="entry name" value="YhdP"/>
    <property type="match status" value="1"/>
</dbReference>
<keyword evidence="5" id="KW-1185">Reference proteome</keyword>
<organism evidence="4 5">
    <name type="scientific">Alkalispirillum mobile</name>
    <dbReference type="NCBI Taxonomy" id="85925"/>
    <lineage>
        <taxon>Bacteria</taxon>
        <taxon>Pseudomonadati</taxon>
        <taxon>Pseudomonadota</taxon>
        <taxon>Gammaproteobacteria</taxon>
        <taxon>Chromatiales</taxon>
        <taxon>Ectothiorhodospiraceae</taxon>
        <taxon>Alkalispirillum</taxon>
    </lineage>
</organism>
<sequence length="1287" mass="141636">MQHKLTRHISHYALRATAVVLVVLAVVLWALRLALPELVPDYRATLEQRLSEELGQPVEVERLRLDWRGWRPLLHAEGVRVGPEEQALGFRSLRVELALLDSAVNRQVAVQALALEGLRLDAGLDERGKPVVLGLEGLTLAEEAFDLSRLEAFDWSLLPARMRLDDVVVRWHAPDGQVWTVPGAARLQRDARSLQADAVLHPPEALGGRVQGQLKLELPRGDAVPAGRAHLQGQGLVLAAIQGLLPLSDRAYQVQGQGDLALWGEWPADGPLQVIGDFRFGDLDWRRTADGELQPLAGQVSGKGRWSGTPADWRLDVNDLAVERPDQDWAAQDLAFVHRRTEAGGFALQGVFQRAHLDDLARLASLSPGLADDTLARLQAASPYGEFRDTHLRLELDREGGVAQLDAAGSLAGVGLQPVEKLPGVGPLYGEFRTTERGGQAEFRLEDGALDYPYLFPETIPLSQFSTAIRWWVDPDGRYRVDFDDIALRNPDARGEGRLSLAGRPGEPPWMRLQAEARDGDGSQTARYLPIRYLPPGTREWLADAVRQGEVTEAHVHWDGPASGALFRDGQVDFRAGGRVRNGELAYQPDWPVLTGAEAELDFRGASMHIRGHSGQLSGAEVRHVDVTLPDLFEPVLALHGQVRGPGEGYLDYLRDMPLTRELLRETVPMALDGEHDLALGLTLPLRDFEPERVRVDGQLSLEAGSRYRLPRWDLTFDGLAGDLHFDQRGLRTTGLEARYLGHPLVVDAETDDGRIFLRGRGRGAPADLFPQVPIPADWVSGETAWRADLQLPDFRPEQGPEDVLLRLSSGLEGLALHLPEPLGKGERESRNLTVETRMDGDGLAPVRWRYADRLNGVLALEEAEEGSDAFNVPRLAIVFGEAAAELPEQPGWTVSGVVPPLSLAPWLDWLDQQAPAEPGTAALPPLALDLRFQQIDLGELALDNQRVVLEPEPHSGWSVRLDGPLAGEVFWPDAPDTDQPVRVDLDRLDLAPALFTEEREAMAEQPPAEDGEDRLRPGRLPPMALAVDQLVIDRRDLGELSLRVVPEDNSARFRDIRLVAPTFTLDGELAWHFRDGGHRTESQISLEGERAGDILATFGYLPTVSRGRTRIESDVAWDNLPQRFSLAAMEGTVSLRIDDGQIPDLSPGAGRLFGLLSVTTLPRRLALDFSDIFGRGFAFDRLRADLDLADGDAHIQRFDIDGPAAKLALDGRIGLRDRDYDQTVQVTPRLGATMPIVGFIFGGPVGAAAGWLADQVAGDEVERATRYSYRVTGPWDDPVVERRGAE</sequence>
<gene>
    <name evidence="4" type="ORF">DFR31_1267</name>
</gene>
<evidence type="ECO:0000313" key="5">
    <source>
        <dbReference type="Proteomes" id="UP000275461"/>
    </source>
</evidence>